<evidence type="ECO:0000256" key="3">
    <source>
        <dbReference type="ARBA" id="ARBA00022679"/>
    </source>
</evidence>
<dbReference type="SUPFAM" id="SSF53335">
    <property type="entry name" value="S-adenosyl-L-methionine-dependent methyltransferases"/>
    <property type="match status" value="1"/>
</dbReference>
<comment type="similarity">
    <text evidence="1">Belongs to the CFA/CMAS family.</text>
</comment>
<dbReference type="GO" id="GO:0008610">
    <property type="term" value="P:lipid biosynthetic process"/>
    <property type="evidence" value="ECO:0007669"/>
    <property type="project" value="InterPro"/>
</dbReference>
<dbReference type="AlphaFoldDB" id="A0A852XAX0"/>
<keyword evidence="3 8" id="KW-0808">Transferase</keyword>
<evidence type="ECO:0000256" key="2">
    <source>
        <dbReference type="ARBA" id="ARBA00022603"/>
    </source>
</evidence>
<keyword evidence="2 8" id="KW-0489">Methyltransferase</keyword>
<dbReference type="InterPro" id="IPR029063">
    <property type="entry name" value="SAM-dependent_MTases_sf"/>
</dbReference>
<feature type="active site" evidence="6">
    <location>
        <position position="403"/>
    </location>
</feature>
<evidence type="ECO:0000256" key="1">
    <source>
        <dbReference type="ARBA" id="ARBA00010815"/>
    </source>
</evidence>
<dbReference type="SMART" id="SM00828">
    <property type="entry name" value="PKS_MT"/>
    <property type="match status" value="1"/>
</dbReference>
<evidence type="ECO:0000313" key="8">
    <source>
        <dbReference type="EMBL" id="NYG35681.1"/>
    </source>
</evidence>
<keyword evidence="9" id="KW-1185">Reference proteome</keyword>
<dbReference type="PIRSF" id="PIRSF003085">
    <property type="entry name" value="CMAS"/>
    <property type="match status" value="1"/>
</dbReference>
<name>A0A852XAX0_9MICO</name>
<dbReference type="GO" id="GO:0008825">
    <property type="term" value="F:cyclopropane-fatty-acyl-phospholipid synthase activity"/>
    <property type="evidence" value="ECO:0007669"/>
    <property type="project" value="UniProtKB-EC"/>
</dbReference>
<dbReference type="PANTHER" id="PTHR43667:SF1">
    <property type="entry name" value="CYCLOPROPANE-FATTY-ACYL-PHOSPHOLIPID SYNTHASE"/>
    <property type="match status" value="1"/>
</dbReference>
<dbReference type="GO" id="GO:0032259">
    <property type="term" value="P:methylation"/>
    <property type="evidence" value="ECO:0007669"/>
    <property type="project" value="UniProtKB-KW"/>
</dbReference>
<dbReference type="RefSeq" id="WP_179461312.1">
    <property type="nucleotide sequence ID" value="NZ_JACBZX010000001.1"/>
</dbReference>
<proteinExistence type="inferred from homology"/>
<dbReference type="Pfam" id="PF02353">
    <property type="entry name" value="CMAS"/>
    <property type="match status" value="1"/>
</dbReference>
<keyword evidence="5" id="KW-0443">Lipid metabolism</keyword>
<dbReference type="PANTHER" id="PTHR43667">
    <property type="entry name" value="CYCLOPROPANE-FATTY-ACYL-PHOSPHOLIPID SYNTHASE"/>
    <property type="match status" value="1"/>
</dbReference>
<dbReference type="InterPro" id="IPR020803">
    <property type="entry name" value="MeTfrase_dom"/>
</dbReference>
<evidence type="ECO:0000256" key="4">
    <source>
        <dbReference type="ARBA" id="ARBA00022691"/>
    </source>
</evidence>
<accession>A0A852XAX0</accession>
<sequence length="435" mass="48114">MTRLEDSPTDAGETMSVGEIIGAFLPPDVPLRFRAYDGSTFGPADSPLELEVVSPRALQYVVTAPGDLGLARAYLMGELVVHGVHPGSPHDLFAALEQVRKETATRPDARTLARIARSLGLESLHRPPVPEMEVAPGWQRYLKGLRRHSKERDSEVVSYHYDISNRFYELVLGPSMTYTCACYPEPGASLETAQENKYRLVFDKLRLQPGQRLLDVGCGWGQMVLYAARRGVHALGVTLSEQQAAWAQEQIAKEGLSHLAEVRLQDYRDVSESGFDAVSSIGMTEHIGQKQYPAYFGAMLARLRPGGLFLNHCITRRDNTDTSGAGQFINRYVFPDGELCGAGTVLGAIQDAGMPVLHEESLRPHYALTLRDWCANLTEHWEECVAEVGEPTARLWGLYMGACQYGFEDGRVELHHVLAVAPGGEELPLRPWWAA</sequence>
<protein>
    <submittedName>
        <fullName evidence="8">Cyclopropane-fatty-acyl-phospholipid synthase</fullName>
        <ecNumber evidence="8">2.1.1.79</ecNumber>
    </submittedName>
</protein>
<dbReference type="EC" id="2.1.1.79" evidence="8"/>
<organism evidence="8 9">
    <name type="scientific">Janibacter alkaliphilus</name>
    <dbReference type="NCBI Taxonomy" id="1069963"/>
    <lineage>
        <taxon>Bacteria</taxon>
        <taxon>Bacillati</taxon>
        <taxon>Actinomycetota</taxon>
        <taxon>Actinomycetes</taxon>
        <taxon>Micrococcales</taxon>
        <taxon>Intrasporangiaceae</taxon>
        <taxon>Janibacter</taxon>
    </lineage>
</organism>
<dbReference type="Gene3D" id="3.40.50.150">
    <property type="entry name" value="Vaccinia Virus protein VP39"/>
    <property type="match status" value="1"/>
</dbReference>
<dbReference type="Proteomes" id="UP000592181">
    <property type="component" value="Unassembled WGS sequence"/>
</dbReference>
<evidence type="ECO:0000313" key="9">
    <source>
        <dbReference type="Proteomes" id="UP000592181"/>
    </source>
</evidence>
<dbReference type="EMBL" id="JACBZX010000001">
    <property type="protein sequence ID" value="NYG35681.1"/>
    <property type="molecule type" value="Genomic_DNA"/>
</dbReference>
<comment type="caution">
    <text evidence="8">The sequence shown here is derived from an EMBL/GenBank/DDBJ whole genome shotgun (WGS) entry which is preliminary data.</text>
</comment>
<dbReference type="InterPro" id="IPR003333">
    <property type="entry name" value="CMAS"/>
</dbReference>
<reference evidence="8 9" key="1">
    <citation type="submission" date="2020-07" db="EMBL/GenBank/DDBJ databases">
        <title>Sequencing the genomes of 1000 actinobacteria strains.</title>
        <authorList>
            <person name="Klenk H.-P."/>
        </authorList>
    </citation>
    <scope>NUCLEOTIDE SEQUENCE [LARGE SCALE GENOMIC DNA]</scope>
    <source>
        <strain evidence="8 9">DSM 24723</strain>
    </source>
</reference>
<feature type="domain" description="Polyketide synthase-like methyltransferase" evidence="7">
    <location>
        <begin position="167"/>
        <end position="422"/>
    </location>
</feature>
<evidence type="ECO:0000256" key="6">
    <source>
        <dbReference type="PIRSR" id="PIRSR003085-1"/>
    </source>
</evidence>
<keyword evidence="4" id="KW-0949">S-adenosyl-L-methionine</keyword>
<evidence type="ECO:0000256" key="5">
    <source>
        <dbReference type="ARBA" id="ARBA00023098"/>
    </source>
</evidence>
<evidence type="ECO:0000259" key="7">
    <source>
        <dbReference type="SMART" id="SM00828"/>
    </source>
</evidence>
<dbReference type="CDD" id="cd02440">
    <property type="entry name" value="AdoMet_MTases"/>
    <property type="match status" value="1"/>
</dbReference>
<gene>
    <name evidence="8" type="ORF">BJY28_000150</name>
</gene>
<dbReference type="InterPro" id="IPR050723">
    <property type="entry name" value="CFA/CMAS"/>
</dbReference>